<feature type="binding site" evidence="14">
    <location>
        <position position="70"/>
    </location>
    <ligand>
        <name>Zn(2+)</name>
        <dbReference type="ChEBI" id="CHEBI:29105"/>
        <note>catalytic</note>
    </ligand>
</feature>
<evidence type="ECO:0000256" key="5">
    <source>
        <dbReference type="ARBA" id="ARBA00018266"/>
    </source>
</evidence>
<comment type="function">
    <text evidence="2 15">This enzyme scavenges exogenous and endogenous cytidine and 2'-deoxycytidine for UMP synthesis.</text>
</comment>
<dbReference type="OrthoDB" id="9795347at2"/>
<dbReference type="CDD" id="cd01283">
    <property type="entry name" value="cytidine_deaminase"/>
    <property type="match status" value="1"/>
</dbReference>
<dbReference type="GO" id="GO:0042802">
    <property type="term" value="F:identical protein binding"/>
    <property type="evidence" value="ECO:0007669"/>
    <property type="project" value="UniProtKB-ARBA"/>
</dbReference>
<feature type="domain" description="CMP/dCMP-type deaminase" evidence="16">
    <location>
        <begin position="18"/>
        <end position="144"/>
    </location>
</feature>
<dbReference type="EC" id="3.5.4.5" evidence="4 15"/>
<evidence type="ECO:0000313" key="18">
    <source>
        <dbReference type="Proteomes" id="UP000315017"/>
    </source>
</evidence>
<dbReference type="FunFam" id="3.40.140.10:FF:000008">
    <property type="entry name" value="Cytidine deaminase"/>
    <property type="match status" value="1"/>
</dbReference>
<dbReference type="GO" id="GO:0008270">
    <property type="term" value="F:zinc ion binding"/>
    <property type="evidence" value="ECO:0007669"/>
    <property type="project" value="UniProtKB-UniRule"/>
</dbReference>
<evidence type="ECO:0000256" key="1">
    <source>
        <dbReference type="ARBA" id="ARBA00001947"/>
    </source>
</evidence>
<dbReference type="SUPFAM" id="SSF53927">
    <property type="entry name" value="Cytidine deaminase-like"/>
    <property type="match status" value="1"/>
</dbReference>
<dbReference type="KEGG" id="aagg:ETAA8_18800"/>
<evidence type="ECO:0000256" key="7">
    <source>
        <dbReference type="ARBA" id="ARBA00022801"/>
    </source>
</evidence>
<feature type="active site" description="Proton donor" evidence="12">
    <location>
        <position position="72"/>
    </location>
</feature>
<dbReference type="GO" id="GO:0072527">
    <property type="term" value="P:pyrimidine-containing compound metabolic process"/>
    <property type="evidence" value="ECO:0007669"/>
    <property type="project" value="UniProtKB-ARBA"/>
</dbReference>
<dbReference type="InterPro" id="IPR002125">
    <property type="entry name" value="CMP_dCMP_dom"/>
</dbReference>
<dbReference type="GO" id="GO:0005829">
    <property type="term" value="C:cytosol"/>
    <property type="evidence" value="ECO:0007669"/>
    <property type="project" value="TreeGrafter"/>
</dbReference>
<dbReference type="InterPro" id="IPR050202">
    <property type="entry name" value="Cyt/Deoxycyt_deaminase"/>
</dbReference>
<dbReference type="GO" id="GO:0004126">
    <property type="term" value="F:cytidine deaminase activity"/>
    <property type="evidence" value="ECO:0007669"/>
    <property type="project" value="UniProtKB-UniRule"/>
</dbReference>
<evidence type="ECO:0000256" key="3">
    <source>
        <dbReference type="ARBA" id="ARBA00006576"/>
    </source>
</evidence>
<keyword evidence="6 14" id="KW-0479">Metal-binding</keyword>
<feature type="binding site" evidence="14">
    <location>
        <position position="101"/>
    </location>
    <ligand>
        <name>Zn(2+)</name>
        <dbReference type="ChEBI" id="CHEBI:29105"/>
        <note>catalytic</note>
    </ligand>
</feature>
<evidence type="ECO:0000256" key="15">
    <source>
        <dbReference type="RuleBase" id="RU364006"/>
    </source>
</evidence>
<name>A0A517Y980_9BACT</name>
<dbReference type="AlphaFoldDB" id="A0A517Y980"/>
<dbReference type="Proteomes" id="UP000315017">
    <property type="component" value="Chromosome"/>
</dbReference>
<evidence type="ECO:0000256" key="12">
    <source>
        <dbReference type="PIRSR" id="PIRSR606262-1"/>
    </source>
</evidence>
<proteinExistence type="inferred from homology"/>
<evidence type="ECO:0000313" key="17">
    <source>
        <dbReference type="EMBL" id="QDU26797.1"/>
    </source>
</evidence>
<accession>A0A517Y980</accession>
<evidence type="ECO:0000256" key="9">
    <source>
        <dbReference type="ARBA" id="ARBA00032005"/>
    </source>
</evidence>
<keyword evidence="8 14" id="KW-0862">Zinc</keyword>
<dbReference type="InterPro" id="IPR016192">
    <property type="entry name" value="APOBEC/CMP_deaminase_Zn-bd"/>
</dbReference>
<comment type="catalytic activity">
    <reaction evidence="11 15">
        <text>cytidine + H2O + H(+) = uridine + NH4(+)</text>
        <dbReference type="Rhea" id="RHEA:16069"/>
        <dbReference type="ChEBI" id="CHEBI:15377"/>
        <dbReference type="ChEBI" id="CHEBI:15378"/>
        <dbReference type="ChEBI" id="CHEBI:16704"/>
        <dbReference type="ChEBI" id="CHEBI:17562"/>
        <dbReference type="ChEBI" id="CHEBI:28938"/>
        <dbReference type="EC" id="3.5.4.5"/>
    </reaction>
</comment>
<dbReference type="NCBIfam" id="NF004064">
    <property type="entry name" value="PRK05578.1"/>
    <property type="match status" value="1"/>
</dbReference>
<dbReference type="Gene3D" id="3.40.140.10">
    <property type="entry name" value="Cytidine Deaminase, domain 2"/>
    <property type="match status" value="1"/>
</dbReference>
<reference evidence="17 18" key="1">
    <citation type="submission" date="2019-02" db="EMBL/GenBank/DDBJ databases">
        <title>Deep-cultivation of Planctomycetes and their phenomic and genomic characterization uncovers novel biology.</title>
        <authorList>
            <person name="Wiegand S."/>
            <person name="Jogler M."/>
            <person name="Boedeker C."/>
            <person name="Pinto D."/>
            <person name="Vollmers J."/>
            <person name="Rivas-Marin E."/>
            <person name="Kohn T."/>
            <person name="Peeters S.H."/>
            <person name="Heuer A."/>
            <person name="Rast P."/>
            <person name="Oberbeckmann S."/>
            <person name="Bunk B."/>
            <person name="Jeske O."/>
            <person name="Meyerdierks A."/>
            <person name="Storesund J.E."/>
            <person name="Kallscheuer N."/>
            <person name="Luecker S."/>
            <person name="Lage O.M."/>
            <person name="Pohl T."/>
            <person name="Merkel B.J."/>
            <person name="Hornburger P."/>
            <person name="Mueller R.-W."/>
            <person name="Bruemmer F."/>
            <person name="Labrenz M."/>
            <person name="Spormann A.M."/>
            <person name="Op den Camp H."/>
            <person name="Overmann J."/>
            <person name="Amann R."/>
            <person name="Jetten M.S.M."/>
            <person name="Mascher T."/>
            <person name="Medema M.H."/>
            <person name="Devos D.P."/>
            <person name="Kaster A.-K."/>
            <person name="Ovreas L."/>
            <person name="Rohde M."/>
            <person name="Galperin M.Y."/>
            <person name="Jogler C."/>
        </authorList>
    </citation>
    <scope>NUCLEOTIDE SEQUENCE [LARGE SCALE GENOMIC DNA]</scope>
    <source>
        <strain evidence="17 18">ETA_A8</strain>
    </source>
</reference>
<feature type="binding site" evidence="14">
    <location>
        <position position="104"/>
    </location>
    <ligand>
        <name>Zn(2+)</name>
        <dbReference type="ChEBI" id="CHEBI:29105"/>
        <note>catalytic</note>
    </ligand>
</feature>
<evidence type="ECO:0000256" key="8">
    <source>
        <dbReference type="ARBA" id="ARBA00022833"/>
    </source>
</evidence>
<dbReference type="InterPro" id="IPR016193">
    <property type="entry name" value="Cytidine_deaminase-like"/>
</dbReference>
<dbReference type="PANTHER" id="PTHR11644:SF2">
    <property type="entry name" value="CYTIDINE DEAMINASE"/>
    <property type="match status" value="1"/>
</dbReference>
<keyword evidence="7 15" id="KW-0378">Hydrolase</keyword>
<dbReference type="PANTHER" id="PTHR11644">
    <property type="entry name" value="CYTIDINE DEAMINASE"/>
    <property type="match status" value="1"/>
</dbReference>
<protein>
    <recommendedName>
        <fullName evidence="5 15">Cytidine deaminase</fullName>
        <ecNumber evidence="4 15">3.5.4.5</ecNumber>
    </recommendedName>
    <alternativeName>
        <fullName evidence="9 15">Cytidine aminohydrolase</fullName>
    </alternativeName>
</protein>
<comment type="catalytic activity">
    <reaction evidence="10 15">
        <text>2'-deoxycytidine + H2O + H(+) = 2'-deoxyuridine + NH4(+)</text>
        <dbReference type="Rhea" id="RHEA:13433"/>
        <dbReference type="ChEBI" id="CHEBI:15377"/>
        <dbReference type="ChEBI" id="CHEBI:15378"/>
        <dbReference type="ChEBI" id="CHEBI:15698"/>
        <dbReference type="ChEBI" id="CHEBI:16450"/>
        <dbReference type="ChEBI" id="CHEBI:28938"/>
        <dbReference type="EC" id="3.5.4.5"/>
    </reaction>
</comment>
<comment type="cofactor">
    <cofactor evidence="1 14 15">
        <name>Zn(2+)</name>
        <dbReference type="ChEBI" id="CHEBI:29105"/>
    </cofactor>
</comment>
<evidence type="ECO:0000259" key="16">
    <source>
        <dbReference type="PROSITE" id="PS51747"/>
    </source>
</evidence>
<evidence type="ECO:0000256" key="10">
    <source>
        <dbReference type="ARBA" id="ARBA00049252"/>
    </source>
</evidence>
<gene>
    <name evidence="17" type="primary">cdd</name>
    <name evidence="17" type="ORF">ETAA8_18800</name>
</gene>
<dbReference type="InterPro" id="IPR006262">
    <property type="entry name" value="Cyt_deam_tetra"/>
</dbReference>
<evidence type="ECO:0000256" key="6">
    <source>
        <dbReference type="ARBA" id="ARBA00022723"/>
    </source>
</evidence>
<comment type="similarity">
    <text evidence="3 15">Belongs to the cytidine and deoxycytidylate deaminase family.</text>
</comment>
<sequence length="146" mass="15480">MPESILPVVTHKVADLPLADRLLVQAALTVRLRAHAPYSKFLVGAALHATEGKLFSGCNVENASYGLTNCAERTAIFSAVAAGEKTFSRLVIASAGGVTPCGACRQVLAEFAPNLSILLVDSDHPEQAIEVNLAHLLPGRFIFDRS</sequence>
<dbReference type="GO" id="GO:0055086">
    <property type="term" value="P:nucleobase-containing small molecule metabolic process"/>
    <property type="evidence" value="ECO:0007669"/>
    <property type="project" value="UniProtKB-ARBA"/>
</dbReference>
<dbReference type="PROSITE" id="PS00903">
    <property type="entry name" value="CYT_DCMP_DEAMINASES_1"/>
    <property type="match status" value="1"/>
</dbReference>
<keyword evidence="18" id="KW-1185">Reference proteome</keyword>
<dbReference type="RefSeq" id="WP_145087625.1">
    <property type="nucleotide sequence ID" value="NZ_CP036274.1"/>
</dbReference>
<dbReference type="EMBL" id="CP036274">
    <property type="protein sequence ID" value="QDU26797.1"/>
    <property type="molecule type" value="Genomic_DNA"/>
</dbReference>
<dbReference type="NCBIfam" id="TIGR01354">
    <property type="entry name" value="cyt_deam_tetra"/>
    <property type="match status" value="1"/>
</dbReference>
<evidence type="ECO:0000256" key="14">
    <source>
        <dbReference type="PIRSR" id="PIRSR606262-3"/>
    </source>
</evidence>
<evidence type="ECO:0000256" key="11">
    <source>
        <dbReference type="ARBA" id="ARBA00049558"/>
    </source>
</evidence>
<dbReference type="Pfam" id="PF00383">
    <property type="entry name" value="dCMP_cyt_deam_1"/>
    <property type="match status" value="1"/>
</dbReference>
<feature type="binding site" evidence="13">
    <location>
        <begin position="59"/>
        <end position="65"/>
    </location>
    <ligand>
        <name>substrate</name>
    </ligand>
</feature>
<evidence type="ECO:0000256" key="13">
    <source>
        <dbReference type="PIRSR" id="PIRSR606262-2"/>
    </source>
</evidence>
<dbReference type="PROSITE" id="PS51747">
    <property type="entry name" value="CYT_DCMP_DEAMINASES_2"/>
    <property type="match status" value="1"/>
</dbReference>
<evidence type="ECO:0000256" key="4">
    <source>
        <dbReference type="ARBA" id="ARBA00012783"/>
    </source>
</evidence>
<evidence type="ECO:0000256" key="2">
    <source>
        <dbReference type="ARBA" id="ARBA00003949"/>
    </source>
</evidence>
<organism evidence="17 18">
    <name type="scientific">Anatilimnocola aggregata</name>
    <dbReference type="NCBI Taxonomy" id="2528021"/>
    <lineage>
        <taxon>Bacteria</taxon>
        <taxon>Pseudomonadati</taxon>
        <taxon>Planctomycetota</taxon>
        <taxon>Planctomycetia</taxon>
        <taxon>Pirellulales</taxon>
        <taxon>Pirellulaceae</taxon>
        <taxon>Anatilimnocola</taxon>
    </lineage>
</organism>